<organism evidence="1 2">
    <name type="scientific">Portunus trituberculatus</name>
    <name type="common">Swimming crab</name>
    <name type="synonym">Neptunus trituberculatus</name>
    <dbReference type="NCBI Taxonomy" id="210409"/>
    <lineage>
        <taxon>Eukaryota</taxon>
        <taxon>Metazoa</taxon>
        <taxon>Ecdysozoa</taxon>
        <taxon>Arthropoda</taxon>
        <taxon>Crustacea</taxon>
        <taxon>Multicrustacea</taxon>
        <taxon>Malacostraca</taxon>
        <taxon>Eumalacostraca</taxon>
        <taxon>Eucarida</taxon>
        <taxon>Decapoda</taxon>
        <taxon>Pleocyemata</taxon>
        <taxon>Brachyura</taxon>
        <taxon>Eubrachyura</taxon>
        <taxon>Portunoidea</taxon>
        <taxon>Portunidae</taxon>
        <taxon>Portuninae</taxon>
        <taxon>Portunus</taxon>
    </lineage>
</organism>
<comment type="caution">
    <text evidence="1">The sequence shown here is derived from an EMBL/GenBank/DDBJ whole genome shotgun (WGS) entry which is preliminary data.</text>
</comment>
<sequence>MIGHQVSFTHIIPPHQENFLSGTFCDDSCTGEVSVSLP</sequence>
<gene>
    <name evidence="1" type="ORF">E2C01_069533</name>
</gene>
<dbReference type="Proteomes" id="UP000324222">
    <property type="component" value="Unassembled WGS sequence"/>
</dbReference>
<proteinExistence type="predicted"/>
<evidence type="ECO:0000313" key="2">
    <source>
        <dbReference type="Proteomes" id="UP000324222"/>
    </source>
</evidence>
<accession>A0A5B7HZU2</accession>
<evidence type="ECO:0000313" key="1">
    <source>
        <dbReference type="EMBL" id="MPC75149.1"/>
    </source>
</evidence>
<dbReference type="EMBL" id="VSRR010040478">
    <property type="protein sequence ID" value="MPC75149.1"/>
    <property type="molecule type" value="Genomic_DNA"/>
</dbReference>
<name>A0A5B7HZU2_PORTR</name>
<keyword evidence="2" id="KW-1185">Reference proteome</keyword>
<dbReference type="AlphaFoldDB" id="A0A5B7HZU2"/>
<protein>
    <submittedName>
        <fullName evidence="1">Uncharacterized protein</fullName>
    </submittedName>
</protein>
<reference evidence="1 2" key="1">
    <citation type="submission" date="2019-05" db="EMBL/GenBank/DDBJ databases">
        <title>Another draft genome of Portunus trituberculatus and its Hox gene families provides insights of decapod evolution.</title>
        <authorList>
            <person name="Jeong J.-H."/>
            <person name="Song I."/>
            <person name="Kim S."/>
            <person name="Choi T."/>
            <person name="Kim D."/>
            <person name="Ryu S."/>
            <person name="Kim W."/>
        </authorList>
    </citation>
    <scope>NUCLEOTIDE SEQUENCE [LARGE SCALE GENOMIC DNA]</scope>
    <source>
        <tissue evidence="1">Muscle</tissue>
    </source>
</reference>